<gene>
    <name evidence="2" type="ORF">B296_00004525</name>
</gene>
<reference evidence="2 3" key="1">
    <citation type="journal article" date="2014" name="Agronomy (Basel)">
        <title>A Draft Genome Sequence for Ensete ventricosum, the Drought-Tolerant Tree Against Hunger.</title>
        <authorList>
            <person name="Harrison J."/>
            <person name="Moore K.A."/>
            <person name="Paszkiewicz K."/>
            <person name="Jones T."/>
            <person name="Grant M."/>
            <person name="Ambacheew D."/>
            <person name="Muzemil S."/>
            <person name="Studholme D.J."/>
        </authorList>
    </citation>
    <scope>NUCLEOTIDE SEQUENCE [LARGE SCALE GENOMIC DNA]</scope>
</reference>
<organism evidence="2 3">
    <name type="scientific">Ensete ventricosum</name>
    <name type="common">Abyssinian banana</name>
    <name type="synonym">Musa ensete</name>
    <dbReference type="NCBI Taxonomy" id="4639"/>
    <lineage>
        <taxon>Eukaryota</taxon>
        <taxon>Viridiplantae</taxon>
        <taxon>Streptophyta</taxon>
        <taxon>Embryophyta</taxon>
        <taxon>Tracheophyta</taxon>
        <taxon>Spermatophyta</taxon>
        <taxon>Magnoliopsida</taxon>
        <taxon>Liliopsida</taxon>
        <taxon>Zingiberales</taxon>
        <taxon>Musaceae</taxon>
        <taxon>Ensete</taxon>
    </lineage>
</organism>
<protein>
    <submittedName>
        <fullName evidence="2">Uncharacterized protein</fullName>
    </submittedName>
</protein>
<dbReference type="EMBL" id="AMZH03001885">
    <property type="protein sequence ID" value="RRT77625.1"/>
    <property type="molecule type" value="Genomic_DNA"/>
</dbReference>
<name>A0A427AN27_ENSVE</name>
<evidence type="ECO:0000256" key="1">
    <source>
        <dbReference type="SAM" id="MobiDB-lite"/>
    </source>
</evidence>
<dbReference type="AlphaFoldDB" id="A0A427AN27"/>
<dbReference type="Proteomes" id="UP000287651">
    <property type="component" value="Unassembled WGS sequence"/>
</dbReference>
<evidence type="ECO:0000313" key="3">
    <source>
        <dbReference type="Proteomes" id="UP000287651"/>
    </source>
</evidence>
<dbReference type="PANTHER" id="PTHR35466:SF4">
    <property type="entry name" value="EXPRESSED PROTEIN"/>
    <property type="match status" value="1"/>
</dbReference>
<accession>A0A427AN27</accession>
<proteinExistence type="predicted"/>
<comment type="caution">
    <text evidence="2">The sequence shown here is derived from an EMBL/GenBank/DDBJ whole genome shotgun (WGS) entry which is preliminary data.</text>
</comment>
<feature type="region of interest" description="Disordered" evidence="1">
    <location>
        <begin position="1"/>
        <end position="70"/>
    </location>
</feature>
<sequence length="101" mass="11263">MSFRMPEESELEGDDSFKRPGSVPFNWEIQPGVPKHTNSTSQHRRCLPQQLSPPPAMLSPSRSPSPPSSLRCFALPSIKHRHAKLSALLRCHSMSDHHAAV</sequence>
<feature type="compositionally biased region" description="Pro residues" evidence="1">
    <location>
        <begin position="51"/>
        <end position="67"/>
    </location>
</feature>
<evidence type="ECO:0000313" key="2">
    <source>
        <dbReference type="EMBL" id="RRT77625.1"/>
    </source>
</evidence>
<dbReference type="PANTHER" id="PTHR35466">
    <property type="entry name" value="SERINE/ARGININE REPETITIVE MATRIX PROTEIN 1"/>
    <property type="match status" value="1"/>
</dbReference>
<dbReference type="InterPro" id="IPR007789">
    <property type="entry name" value="DUF688"/>
</dbReference>
<dbReference type="Pfam" id="PF05097">
    <property type="entry name" value="DUF688"/>
    <property type="match status" value="1"/>
</dbReference>